<name>A0AAP4QZG7_9BURK</name>
<evidence type="ECO:0000313" key="2">
    <source>
        <dbReference type="Proteomes" id="UP001172109"/>
    </source>
</evidence>
<dbReference type="RefSeq" id="WP_105818577.1">
    <property type="nucleotide sequence ID" value="NZ_CADEUY010000005.1"/>
</dbReference>
<organism evidence="1 2">
    <name type="scientific">Burkholderia contaminans</name>
    <dbReference type="NCBI Taxonomy" id="488447"/>
    <lineage>
        <taxon>Bacteria</taxon>
        <taxon>Pseudomonadati</taxon>
        <taxon>Pseudomonadota</taxon>
        <taxon>Betaproteobacteria</taxon>
        <taxon>Burkholderiales</taxon>
        <taxon>Burkholderiaceae</taxon>
        <taxon>Burkholderia</taxon>
        <taxon>Burkholderia cepacia complex</taxon>
    </lineage>
</organism>
<gene>
    <name evidence="1" type="ORF">QZM56_07415</name>
</gene>
<comment type="caution">
    <text evidence="1">The sequence shown here is derived from an EMBL/GenBank/DDBJ whole genome shotgun (WGS) entry which is preliminary data.</text>
</comment>
<sequence>MKLYSTSDTAGSIRKAFAGFTHVLVNRGYTTIKPAFFKSASIADLPVYVWAWWDRASDGQLARWKENGGVLLDRYTYSDRAGPADVLVFVECPMTMDRLTRSHVNTSEYTVIPVPHTWRVHEECIDLRTPRIEDLCVIWNACCGRRLTDEQLESETGIPRQRVTYMRRSLKPVEEWELRPRLAPEATGMVPAWDWIGRGRTESKKVVREEGHKAAIKEMARLGHISLTKWQVYRSDEPDWDVLDRKRQQAIADLAEVRSLVESLPDHLQA</sequence>
<reference evidence="1" key="1">
    <citation type="submission" date="2023-07" db="EMBL/GenBank/DDBJ databases">
        <title>A collection of bacterial strains from the Burkholderia cepacia Research Laboratory and Repository.</title>
        <authorList>
            <person name="Lipuma J."/>
            <person name="Spilker T."/>
            <person name="Caverly L."/>
        </authorList>
    </citation>
    <scope>NUCLEOTIDE SEQUENCE</scope>
    <source>
        <strain evidence="1">AU44979</strain>
    </source>
</reference>
<proteinExistence type="predicted"/>
<accession>A0AAP4QZG7</accession>
<dbReference type="EMBL" id="JAUJQS010000004">
    <property type="protein sequence ID" value="MDN7564325.1"/>
    <property type="molecule type" value="Genomic_DNA"/>
</dbReference>
<dbReference type="AlphaFoldDB" id="A0AAP4QZG7"/>
<dbReference type="Proteomes" id="UP001172109">
    <property type="component" value="Unassembled WGS sequence"/>
</dbReference>
<evidence type="ECO:0000313" key="1">
    <source>
        <dbReference type="EMBL" id="MDN7564325.1"/>
    </source>
</evidence>
<protein>
    <submittedName>
        <fullName evidence="1">Uncharacterized protein</fullName>
    </submittedName>
</protein>